<evidence type="ECO:0000313" key="6">
    <source>
        <dbReference type="Proteomes" id="UP000019375"/>
    </source>
</evidence>
<evidence type="ECO:0000256" key="3">
    <source>
        <dbReference type="ARBA" id="ARBA00023274"/>
    </source>
</evidence>
<dbReference type="Proteomes" id="UP000019375">
    <property type="component" value="Unassembled WGS sequence"/>
</dbReference>
<organism evidence="5 6">
    <name type="scientific">Zygosaccharomyces bailii (strain CLIB 213 / ATCC 58445 / CBS 680 / BCRC 21525 / NBRC 1098 / NCYC 1416 / NRRL Y-2227)</name>
    <dbReference type="NCBI Taxonomy" id="1333698"/>
    <lineage>
        <taxon>Eukaryota</taxon>
        <taxon>Fungi</taxon>
        <taxon>Dikarya</taxon>
        <taxon>Ascomycota</taxon>
        <taxon>Saccharomycotina</taxon>
        <taxon>Saccharomycetes</taxon>
        <taxon>Saccharomycetales</taxon>
        <taxon>Saccharomycetaceae</taxon>
        <taxon>Zygosaccharomyces</taxon>
    </lineage>
</organism>
<dbReference type="PANTHER" id="PTHR11229">
    <property type="entry name" value="50S RIBOSOMAL PROTEIN L3"/>
    <property type="match status" value="1"/>
</dbReference>
<keyword evidence="2" id="KW-0689">Ribosomal protein</keyword>
<gene>
    <name evidence="5" type="ORF">BN860_14994g</name>
</gene>
<dbReference type="FunFam" id="3.30.160.810:FF:000001">
    <property type="entry name" value="50S ribosomal protein L3"/>
    <property type="match status" value="1"/>
</dbReference>
<dbReference type="SUPFAM" id="SSF50447">
    <property type="entry name" value="Translation proteins"/>
    <property type="match status" value="1"/>
</dbReference>
<dbReference type="PANTHER" id="PTHR11229:SF8">
    <property type="entry name" value="LARGE RIBOSOMAL SUBUNIT PROTEIN UL3M"/>
    <property type="match status" value="1"/>
</dbReference>
<dbReference type="NCBIfam" id="TIGR03625">
    <property type="entry name" value="L3_bact"/>
    <property type="match status" value="1"/>
</dbReference>
<dbReference type="Gene3D" id="3.30.160.810">
    <property type="match status" value="1"/>
</dbReference>
<dbReference type="AlphaFoldDB" id="A0A8J2X5F9"/>
<evidence type="ECO:0000313" key="5">
    <source>
        <dbReference type="EMBL" id="CDF87810.1"/>
    </source>
</evidence>
<evidence type="ECO:0000256" key="1">
    <source>
        <dbReference type="ARBA" id="ARBA00006540"/>
    </source>
</evidence>
<reference evidence="6" key="1">
    <citation type="journal article" date="2013" name="Genome Announc.">
        <title>Genome sequence of the food spoilage yeast Zygosaccharomyces bailii CLIB 213(T).</title>
        <authorList>
            <person name="Galeote V."/>
            <person name="Bigey F."/>
            <person name="Devillers H."/>
            <person name="Neuveglise C."/>
            <person name="Dequin S."/>
        </authorList>
    </citation>
    <scope>NUCLEOTIDE SEQUENCE [LARGE SCALE GENOMIC DNA]</scope>
    <source>
        <strain evidence="6">CLIB 213 / ATCC 58445 / CBS 680 / CCRC 21525 / NBRC 1098 / NCYC 1416 / NRRL Y-2227</strain>
    </source>
</reference>
<dbReference type="InterPro" id="IPR000597">
    <property type="entry name" value="Ribosomal_uL3"/>
</dbReference>
<accession>A0A8J2X5F9</accession>
<keyword evidence="3" id="KW-0687">Ribonucleoprotein</keyword>
<dbReference type="Pfam" id="PF00297">
    <property type="entry name" value="Ribosomal_L3"/>
    <property type="match status" value="1"/>
</dbReference>
<proteinExistence type="inferred from homology"/>
<dbReference type="GO" id="GO:0005762">
    <property type="term" value="C:mitochondrial large ribosomal subunit"/>
    <property type="evidence" value="ECO:0007669"/>
    <property type="project" value="TreeGrafter"/>
</dbReference>
<comment type="similarity">
    <text evidence="1">Belongs to the universal ribosomal protein uL3 family.</text>
</comment>
<dbReference type="InterPro" id="IPR009000">
    <property type="entry name" value="Transl_B-barrel_sf"/>
</dbReference>
<evidence type="ECO:0000256" key="2">
    <source>
        <dbReference type="ARBA" id="ARBA00022980"/>
    </source>
</evidence>
<name>A0A8J2X5F9_ZYGB2</name>
<evidence type="ECO:0000256" key="4">
    <source>
        <dbReference type="ARBA" id="ARBA00035209"/>
    </source>
</evidence>
<sequence length="273" mass="29827">MSSVMWSSICKPVTFARCSSTRAHLIAPSVVSTIKLEAQPINHSPQQAQKRKWLPLRCGALSKKEGMMPFFDESTGRRVACTVLKLDNVEVLMHRTVDENGYFACQVGYGSKHPAKISRQMLGHFASKLVNPKEKVCEFRVKNEEGLLPVGTVIKPSFFQNGQFVDLRSTCKGKGFAGVMKKYHFAGLRASHGTSIMHRHGGSYGQNQDPGRILPGKKMPGHMGNHQVTIQNAQVMSVDDELGVILVKGSIAGAPGSFVKIQDAIKKPPATGK</sequence>
<dbReference type="GO" id="GO:0003735">
    <property type="term" value="F:structural constituent of ribosome"/>
    <property type="evidence" value="ECO:0007669"/>
    <property type="project" value="InterPro"/>
</dbReference>
<protein>
    <recommendedName>
        <fullName evidence="4">Large ribosomal subunit protein uL3m</fullName>
    </recommendedName>
</protein>
<keyword evidence="6" id="KW-1185">Reference proteome</keyword>
<dbReference type="Gene3D" id="2.40.30.10">
    <property type="entry name" value="Translation factors"/>
    <property type="match status" value="1"/>
</dbReference>
<dbReference type="GO" id="GO:0006412">
    <property type="term" value="P:translation"/>
    <property type="evidence" value="ECO:0007669"/>
    <property type="project" value="InterPro"/>
</dbReference>
<dbReference type="OrthoDB" id="274683at2759"/>
<dbReference type="EMBL" id="HG316454">
    <property type="protein sequence ID" value="CDF87810.1"/>
    <property type="molecule type" value="Genomic_DNA"/>
</dbReference>
<dbReference type="InterPro" id="IPR019927">
    <property type="entry name" value="Ribosomal_uL3_bac/org-type"/>
</dbReference>
<dbReference type="FunFam" id="2.40.30.10:FF:000004">
    <property type="entry name" value="50S ribosomal protein L3"/>
    <property type="match status" value="1"/>
</dbReference>